<dbReference type="Pfam" id="PF07690">
    <property type="entry name" value="MFS_1"/>
    <property type="match status" value="1"/>
</dbReference>
<accession>A0A1B9GWE4</accession>
<dbReference type="EMBL" id="KI669499">
    <property type="protein sequence ID" value="OCF35353.1"/>
    <property type="molecule type" value="Genomic_DNA"/>
</dbReference>
<dbReference type="PROSITE" id="PS00216">
    <property type="entry name" value="SUGAR_TRANSPORT_1"/>
    <property type="match status" value="1"/>
</dbReference>
<evidence type="ECO:0000256" key="4">
    <source>
        <dbReference type="ARBA" id="ARBA00022989"/>
    </source>
</evidence>
<feature type="domain" description="Major facilitator superfamily (MFS) profile" evidence="8">
    <location>
        <begin position="68"/>
        <end position="580"/>
    </location>
</feature>
<dbReference type="OrthoDB" id="5086884at2759"/>
<dbReference type="SUPFAM" id="SSF103473">
    <property type="entry name" value="MFS general substrate transporter"/>
    <property type="match status" value="1"/>
</dbReference>
<keyword evidence="4 7" id="KW-1133">Transmembrane helix</keyword>
<keyword evidence="3 7" id="KW-0812">Transmembrane</keyword>
<reference evidence="9 10" key="1">
    <citation type="submission" date="2013-07" db="EMBL/GenBank/DDBJ databases">
        <title>The Genome Sequence of Cryptococcus heveanensis BCC8398.</title>
        <authorList>
            <consortium name="The Broad Institute Genome Sequencing Platform"/>
            <person name="Cuomo C."/>
            <person name="Litvintseva A."/>
            <person name="Chen Y."/>
            <person name="Heitman J."/>
            <person name="Sun S."/>
            <person name="Springer D."/>
            <person name="Dromer F."/>
            <person name="Young S.K."/>
            <person name="Zeng Q."/>
            <person name="Gargeya S."/>
            <person name="Fitzgerald M."/>
            <person name="Abouelleil A."/>
            <person name="Alvarado L."/>
            <person name="Berlin A.M."/>
            <person name="Chapman S.B."/>
            <person name="Dewar J."/>
            <person name="Goldberg J."/>
            <person name="Griggs A."/>
            <person name="Gujja S."/>
            <person name="Hansen M."/>
            <person name="Howarth C."/>
            <person name="Imamovic A."/>
            <person name="Larimer J."/>
            <person name="McCowan C."/>
            <person name="Murphy C."/>
            <person name="Pearson M."/>
            <person name="Priest M."/>
            <person name="Roberts A."/>
            <person name="Saif S."/>
            <person name="Shea T."/>
            <person name="Sykes S."/>
            <person name="Wortman J."/>
            <person name="Nusbaum C."/>
            <person name="Birren B."/>
        </authorList>
    </citation>
    <scope>NUCLEOTIDE SEQUENCE [LARGE SCALE GENOMIC DNA]</scope>
    <source>
        <strain evidence="9 10">BCC8398</strain>
    </source>
</reference>
<proteinExistence type="predicted"/>
<evidence type="ECO:0000313" key="10">
    <source>
        <dbReference type="Proteomes" id="UP000092666"/>
    </source>
</evidence>
<feature type="transmembrane region" description="Helical" evidence="7">
    <location>
        <begin position="298"/>
        <end position="320"/>
    </location>
</feature>
<evidence type="ECO:0000256" key="3">
    <source>
        <dbReference type="ARBA" id="ARBA00022692"/>
    </source>
</evidence>
<protein>
    <recommendedName>
        <fullName evidence="8">Major facilitator superfamily (MFS) profile domain-containing protein</fullName>
    </recommendedName>
</protein>
<evidence type="ECO:0000259" key="8">
    <source>
        <dbReference type="PROSITE" id="PS50850"/>
    </source>
</evidence>
<dbReference type="GO" id="GO:0022857">
    <property type="term" value="F:transmembrane transporter activity"/>
    <property type="evidence" value="ECO:0007669"/>
    <property type="project" value="InterPro"/>
</dbReference>
<evidence type="ECO:0000256" key="2">
    <source>
        <dbReference type="ARBA" id="ARBA00022448"/>
    </source>
</evidence>
<comment type="subcellular location">
    <subcellularLocation>
        <location evidence="1">Membrane</location>
        <topology evidence="1">Multi-pass membrane protein</topology>
    </subcellularLocation>
</comment>
<dbReference type="InterPro" id="IPR005829">
    <property type="entry name" value="Sugar_transporter_CS"/>
</dbReference>
<evidence type="ECO:0000256" key="6">
    <source>
        <dbReference type="SAM" id="MobiDB-lite"/>
    </source>
</evidence>
<feature type="region of interest" description="Disordered" evidence="6">
    <location>
        <begin position="1"/>
        <end position="65"/>
    </location>
</feature>
<dbReference type="InterPro" id="IPR036259">
    <property type="entry name" value="MFS_trans_sf"/>
</dbReference>
<dbReference type="Gene3D" id="1.20.1720.10">
    <property type="entry name" value="Multidrug resistance protein D"/>
    <property type="match status" value="1"/>
</dbReference>
<keyword evidence="2" id="KW-0813">Transport</keyword>
<dbReference type="GO" id="GO:0016020">
    <property type="term" value="C:membrane"/>
    <property type="evidence" value="ECO:0007669"/>
    <property type="project" value="UniProtKB-SubCell"/>
</dbReference>
<gene>
    <name evidence="9" type="ORF">I316_02901</name>
</gene>
<feature type="transmembrane region" description="Helical" evidence="7">
    <location>
        <begin position="70"/>
        <end position="95"/>
    </location>
</feature>
<dbReference type="Gene3D" id="1.20.1250.20">
    <property type="entry name" value="MFS general substrate transporter like domains"/>
    <property type="match status" value="1"/>
</dbReference>
<feature type="transmembrane region" description="Helical" evidence="7">
    <location>
        <begin position="198"/>
        <end position="224"/>
    </location>
</feature>
<feature type="transmembrane region" description="Helical" evidence="7">
    <location>
        <begin position="139"/>
        <end position="158"/>
    </location>
</feature>
<keyword evidence="5 7" id="KW-0472">Membrane</keyword>
<dbReference type="Proteomes" id="UP000092666">
    <property type="component" value="Unassembled WGS sequence"/>
</dbReference>
<dbReference type="PANTHER" id="PTHR42718">
    <property type="entry name" value="MAJOR FACILITATOR SUPERFAMILY MULTIDRUG TRANSPORTER MFSC"/>
    <property type="match status" value="1"/>
</dbReference>
<keyword evidence="10" id="KW-1185">Reference proteome</keyword>
<dbReference type="AlphaFoldDB" id="A0A1B9GWE4"/>
<feature type="transmembrane region" description="Helical" evidence="7">
    <location>
        <begin position="107"/>
        <end position="127"/>
    </location>
</feature>
<dbReference type="InterPro" id="IPR011701">
    <property type="entry name" value="MFS"/>
</dbReference>
<dbReference type="PANTHER" id="PTHR42718:SF9">
    <property type="entry name" value="MAJOR FACILITATOR SUPERFAMILY MULTIDRUG TRANSPORTER MFSC"/>
    <property type="match status" value="1"/>
</dbReference>
<organism evidence="9 10">
    <name type="scientific">Kwoniella heveanensis BCC8398</name>
    <dbReference type="NCBI Taxonomy" id="1296120"/>
    <lineage>
        <taxon>Eukaryota</taxon>
        <taxon>Fungi</taxon>
        <taxon>Dikarya</taxon>
        <taxon>Basidiomycota</taxon>
        <taxon>Agaricomycotina</taxon>
        <taxon>Tremellomycetes</taxon>
        <taxon>Tremellales</taxon>
        <taxon>Cryptococcaceae</taxon>
        <taxon>Kwoniella</taxon>
    </lineage>
</organism>
<dbReference type="STRING" id="1296120.A0A1B9GWE4"/>
<dbReference type="InterPro" id="IPR020846">
    <property type="entry name" value="MFS_dom"/>
</dbReference>
<feature type="transmembrane region" description="Helical" evidence="7">
    <location>
        <begin position="230"/>
        <end position="250"/>
    </location>
</feature>
<feature type="transmembrane region" description="Helical" evidence="7">
    <location>
        <begin position="418"/>
        <end position="451"/>
    </location>
</feature>
<reference evidence="10" key="2">
    <citation type="submission" date="2013-12" db="EMBL/GenBank/DDBJ databases">
        <title>Evolution of pathogenesis and genome organization in the Tremellales.</title>
        <authorList>
            <person name="Cuomo C."/>
            <person name="Litvintseva A."/>
            <person name="Heitman J."/>
            <person name="Chen Y."/>
            <person name="Sun S."/>
            <person name="Springer D."/>
            <person name="Dromer F."/>
            <person name="Young S."/>
            <person name="Zeng Q."/>
            <person name="Chapman S."/>
            <person name="Gujja S."/>
            <person name="Saif S."/>
            <person name="Birren B."/>
        </authorList>
    </citation>
    <scope>NUCLEOTIDE SEQUENCE [LARGE SCALE GENOMIC DNA]</scope>
    <source>
        <strain evidence="10">BCC8398</strain>
    </source>
</reference>
<evidence type="ECO:0000313" key="9">
    <source>
        <dbReference type="EMBL" id="OCF35353.1"/>
    </source>
</evidence>
<dbReference type="PROSITE" id="PS50850">
    <property type="entry name" value="MFS"/>
    <property type="match status" value="1"/>
</dbReference>
<feature type="transmembrane region" description="Helical" evidence="7">
    <location>
        <begin position="164"/>
        <end position="186"/>
    </location>
</feature>
<feature type="transmembrane region" description="Helical" evidence="7">
    <location>
        <begin position="558"/>
        <end position="576"/>
    </location>
</feature>
<evidence type="ECO:0000256" key="7">
    <source>
        <dbReference type="SAM" id="Phobius"/>
    </source>
</evidence>
<feature type="transmembrane region" description="Helical" evidence="7">
    <location>
        <begin position="341"/>
        <end position="363"/>
    </location>
</feature>
<name>A0A1B9GWE4_9TREE</name>
<sequence>MTPAPQTPLGEDTIEPIPLSTDSRSEQDPPASLPDAKEDAVSPVGGNLLSSDQANDENPRSDPHLTKFQGIMLAGTMMSTSAMTSLPTSAGLLAVPIMADYYQESALAVQWVVSAHTLAYGVGLLVAGRLADLYGRKKLFLLGMTIGSIANIISAVLPNRFALTMFRAISGLGFSISAPAAFGITGTTFRTEPARTRAFAALGVGTPLGGVVGVMLGGVMAGLWRKGWQYVFFMIAGSCLIPIIGGILFIPSDTRPPCTSTSNRKIDWLGAGLVTVGLSLLMFSVTQAGIEEEGWRTAYIPAVFAISIVILIVFGLWEHYAEHRTTTPPIVKLSVFTRHHWRVTAILGIIFCNWCGIAGWMYSSSYWFQGIQGYSPKKNAACIVPASVVGVLVCVSDQLRLLLLLASPPSAPTNLNPVLLAIIPIVPRVNAPIVLAIGAIFTGLANALLAFPSPDESYWKFGFWSAFTEPWGGDLTIPIGSIMMSNLCAENEQSVCGALFSVSMQVSTGLPELIRLMAHAKWSVIPVVASTVDMCLTSLIQTQVEAKHGLLRGVRVSFWFNAAVSWFALIIILVAFRKVKLAKDVAKVVV</sequence>
<feature type="transmembrane region" description="Helical" evidence="7">
    <location>
        <begin position="266"/>
        <end position="286"/>
    </location>
</feature>
<evidence type="ECO:0000256" key="1">
    <source>
        <dbReference type="ARBA" id="ARBA00004141"/>
    </source>
</evidence>
<evidence type="ECO:0000256" key="5">
    <source>
        <dbReference type="ARBA" id="ARBA00023136"/>
    </source>
</evidence>